<proteinExistence type="predicted"/>
<reference evidence="2 3" key="1">
    <citation type="submission" date="2014-04" db="EMBL/GenBank/DDBJ databases">
        <authorList>
            <consortium name="DOE Joint Genome Institute"/>
            <person name="Kuo A."/>
            <person name="Kohler A."/>
            <person name="Nagy L.G."/>
            <person name="Floudas D."/>
            <person name="Copeland A."/>
            <person name="Barry K.W."/>
            <person name="Cichocki N."/>
            <person name="Veneault-Fourrey C."/>
            <person name="LaButti K."/>
            <person name="Lindquist E.A."/>
            <person name="Lipzen A."/>
            <person name="Lundell T."/>
            <person name="Morin E."/>
            <person name="Murat C."/>
            <person name="Sun H."/>
            <person name="Tunlid A."/>
            <person name="Henrissat B."/>
            <person name="Grigoriev I.V."/>
            <person name="Hibbett D.S."/>
            <person name="Martin F."/>
            <person name="Nordberg H.P."/>
            <person name="Cantor M.N."/>
            <person name="Hua S.X."/>
        </authorList>
    </citation>
    <scope>NUCLEOTIDE SEQUENCE [LARGE SCALE GENOMIC DNA]</scope>
    <source>
        <strain evidence="2 3">Foug A</strain>
    </source>
</reference>
<protein>
    <submittedName>
        <fullName evidence="2">Uncharacterized protein</fullName>
    </submittedName>
</protein>
<dbReference type="HOGENOM" id="CLU_200672_0_0_1"/>
<evidence type="ECO:0000313" key="2">
    <source>
        <dbReference type="EMBL" id="KIM70094.1"/>
    </source>
</evidence>
<organism evidence="2 3">
    <name type="scientific">Scleroderma citrinum Foug A</name>
    <dbReference type="NCBI Taxonomy" id="1036808"/>
    <lineage>
        <taxon>Eukaryota</taxon>
        <taxon>Fungi</taxon>
        <taxon>Dikarya</taxon>
        <taxon>Basidiomycota</taxon>
        <taxon>Agaricomycotina</taxon>
        <taxon>Agaricomycetes</taxon>
        <taxon>Agaricomycetidae</taxon>
        <taxon>Boletales</taxon>
        <taxon>Sclerodermatineae</taxon>
        <taxon>Sclerodermataceae</taxon>
        <taxon>Scleroderma</taxon>
    </lineage>
</organism>
<dbReference type="OrthoDB" id="3257074at2759"/>
<evidence type="ECO:0000256" key="1">
    <source>
        <dbReference type="SAM" id="MobiDB-lite"/>
    </source>
</evidence>
<gene>
    <name evidence="2" type="ORF">SCLCIDRAFT_1207389</name>
</gene>
<keyword evidence="3" id="KW-1185">Reference proteome</keyword>
<dbReference type="EMBL" id="KN822005">
    <property type="protein sequence ID" value="KIM70094.1"/>
    <property type="molecule type" value="Genomic_DNA"/>
</dbReference>
<feature type="compositionally biased region" description="Low complexity" evidence="1">
    <location>
        <begin position="51"/>
        <end position="67"/>
    </location>
</feature>
<name>A0A0C3EPN5_9AGAM</name>
<evidence type="ECO:0000313" key="3">
    <source>
        <dbReference type="Proteomes" id="UP000053989"/>
    </source>
</evidence>
<accession>A0A0C3EPN5</accession>
<reference evidence="3" key="2">
    <citation type="submission" date="2015-01" db="EMBL/GenBank/DDBJ databases">
        <title>Evolutionary Origins and Diversification of the Mycorrhizal Mutualists.</title>
        <authorList>
            <consortium name="DOE Joint Genome Institute"/>
            <consortium name="Mycorrhizal Genomics Consortium"/>
            <person name="Kohler A."/>
            <person name="Kuo A."/>
            <person name="Nagy L.G."/>
            <person name="Floudas D."/>
            <person name="Copeland A."/>
            <person name="Barry K.W."/>
            <person name="Cichocki N."/>
            <person name="Veneault-Fourrey C."/>
            <person name="LaButti K."/>
            <person name="Lindquist E.A."/>
            <person name="Lipzen A."/>
            <person name="Lundell T."/>
            <person name="Morin E."/>
            <person name="Murat C."/>
            <person name="Riley R."/>
            <person name="Ohm R."/>
            <person name="Sun H."/>
            <person name="Tunlid A."/>
            <person name="Henrissat B."/>
            <person name="Grigoriev I.V."/>
            <person name="Hibbett D.S."/>
            <person name="Martin F."/>
        </authorList>
    </citation>
    <scope>NUCLEOTIDE SEQUENCE [LARGE SCALE GENOMIC DNA]</scope>
    <source>
        <strain evidence="3">Foug A</strain>
    </source>
</reference>
<dbReference type="InParanoid" id="A0A0C3EPN5"/>
<dbReference type="Proteomes" id="UP000053989">
    <property type="component" value="Unassembled WGS sequence"/>
</dbReference>
<feature type="region of interest" description="Disordered" evidence="1">
    <location>
        <begin position="43"/>
        <end position="74"/>
    </location>
</feature>
<dbReference type="AlphaFoldDB" id="A0A0C3EPN5"/>
<sequence length="74" mass="7942">MSSYNGYTAPPQSPTFGFFPNAPSAPHAFSAFHADPRDTHAMYASLGSHMGNQPGSQSSPTGGSQNPLRRLYRK</sequence>